<dbReference type="GeneID" id="6085677"/>
<name>B0E1H2_LACBS</name>
<dbReference type="AlphaFoldDB" id="B0E1H2"/>
<protein>
    <submittedName>
        <fullName evidence="1">Predicted protein</fullName>
    </submittedName>
</protein>
<gene>
    <name evidence="1" type="ORF">LACBIDRAFT_316712</name>
</gene>
<dbReference type="Proteomes" id="UP000001194">
    <property type="component" value="Unassembled WGS sequence"/>
</dbReference>
<dbReference type="KEGG" id="lbc:LACBIDRAFT_316712"/>
<sequence>MTAAEILDVPNEKKCWRSIFQVRAYVVAKQDEEGMTWHLYLHPGLNGNRQGSQHREWFNVALSKRTTHLVLLRVWVRNMSTKDSRRFAGQSH</sequence>
<accession>B0E1H2</accession>
<keyword evidence="2" id="KW-1185">Reference proteome</keyword>
<organism evidence="2">
    <name type="scientific">Laccaria bicolor (strain S238N-H82 / ATCC MYA-4686)</name>
    <name type="common">Bicoloured deceiver</name>
    <name type="synonym">Laccaria laccata var. bicolor</name>
    <dbReference type="NCBI Taxonomy" id="486041"/>
    <lineage>
        <taxon>Eukaryota</taxon>
        <taxon>Fungi</taxon>
        <taxon>Dikarya</taxon>
        <taxon>Basidiomycota</taxon>
        <taxon>Agaricomycotina</taxon>
        <taxon>Agaricomycetes</taxon>
        <taxon>Agaricomycetidae</taxon>
        <taxon>Agaricales</taxon>
        <taxon>Agaricineae</taxon>
        <taxon>Hydnangiaceae</taxon>
        <taxon>Laccaria</taxon>
    </lineage>
</organism>
<evidence type="ECO:0000313" key="2">
    <source>
        <dbReference type="Proteomes" id="UP000001194"/>
    </source>
</evidence>
<dbReference type="RefSeq" id="XP_001890029.1">
    <property type="nucleotide sequence ID" value="XM_001889994.1"/>
</dbReference>
<dbReference type="HOGENOM" id="CLU_190865_0_0_1"/>
<dbReference type="EMBL" id="DS547167">
    <property type="protein sequence ID" value="EDQ99309.1"/>
    <property type="molecule type" value="Genomic_DNA"/>
</dbReference>
<evidence type="ECO:0000313" key="1">
    <source>
        <dbReference type="EMBL" id="EDQ99309.1"/>
    </source>
</evidence>
<reference evidence="1 2" key="1">
    <citation type="journal article" date="2008" name="Nature">
        <title>The genome of Laccaria bicolor provides insights into mycorrhizal symbiosis.</title>
        <authorList>
            <person name="Martin F."/>
            <person name="Aerts A."/>
            <person name="Ahren D."/>
            <person name="Brun A."/>
            <person name="Danchin E.G.J."/>
            <person name="Duchaussoy F."/>
            <person name="Gibon J."/>
            <person name="Kohler A."/>
            <person name="Lindquist E."/>
            <person name="Pereda V."/>
            <person name="Salamov A."/>
            <person name="Shapiro H.J."/>
            <person name="Wuyts J."/>
            <person name="Blaudez D."/>
            <person name="Buee M."/>
            <person name="Brokstein P."/>
            <person name="Canbaeck B."/>
            <person name="Cohen D."/>
            <person name="Courty P.E."/>
            <person name="Coutinho P.M."/>
            <person name="Delaruelle C."/>
            <person name="Detter J.C."/>
            <person name="Deveau A."/>
            <person name="DiFazio S."/>
            <person name="Duplessis S."/>
            <person name="Fraissinet-Tachet L."/>
            <person name="Lucic E."/>
            <person name="Frey-Klett P."/>
            <person name="Fourrey C."/>
            <person name="Feussner I."/>
            <person name="Gay G."/>
            <person name="Grimwood J."/>
            <person name="Hoegger P.J."/>
            <person name="Jain P."/>
            <person name="Kilaru S."/>
            <person name="Labbe J."/>
            <person name="Lin Y.C."/>
            <person name="Legue V."/>
            <person name="Le Tacon F."/>
            <person name="Marmeisse R."/>
            <person name="Melayah D."/>
            <person name="Montanini B."/>
            <person name="Muratet M."/>
            <person name="Nehls U."/>
            <person name="Niculita-Hirzel H."/>
            <person name="Oudot-Le Secq M.P."/>
            <person name="Peter M."/>
            <person name="Quesneville H."/>
            <person name="Rajashekar B."/>
            <person name="Reich M."/>
            <person name="Rouhier N."/>
            <person name="Schmutz J."/>
            <person name="Yin T."/>
            <person name="Chalot M."/>
            <person name="Henrissat B."/>
            <person name="Kuees U."/>
            <person name="Lucas S."/>
            <person name="Van de Peer Y."/>
            <person name="Podila G.K."/>
            <person name="Polle A."/>
            <person name="Pukkila P.J."/>
            <person name="Richardson P.M."/>
            <person name="Rouze P."/>
            <person name="Sanders I.R."/>
            <person name="Stajich J.E."/>
            <person name="Tunlid A."/>
            <person name="Tuskan G."/>
            <person name="Grigoriev I.V."/>
        </authorList>
    </citation>
    <scope>NUCLEOTIDE SEQUENCE [LARGE SCALE GENOMIC DNA]</scope>
    <source>
        <strain evidence="2">S238N-H82 / ATCC MYA-4686</strain>
    </source>
</reference>
<proteinExistence type="predicted"/>
<dbReference type="InParanoid" id="B0E1H2"/>